<keyword evidence="1" id="KW-0472">Membrane</keyword>
<evidence type="ECO:0008006" key="4">
    <source>
        <dbReference type="Google" id="ProtNLM"/>
    </source>
</evidence>
<keyword evidence="3" id="KW-1185">Reference proteome</keyword>
<evidence type="ECO:0000313" key="2">
    <source>
        <dbReference type="EMBL" id="GGT17995.1"/>
    </source>
</evidence>
<evidence type="ECO:0000313" key="3">
    <source>
        <dbReference type="Proteomes" id="UP000619486"/>
    </source>
</evidence>
<dbReference type="Proteomes" id="UP000619486">
    <property type="component" value="Unassembled WGS sequence"/>
</dbReference>
<keyword evidence="1" id="KW-0812">Transmembrane</keyword>
<dbReference type="Pfam" id="PF14023">
    <property type="entry name" value="Bestrophin-like"/>
    <property type="match status" value="1"/>
</dbReference>
<dbReference type="EMBL" id="BMQQ01000002">
    <property type="protein sequence ID" value="GGT17995.1"/>
    <property type="molecule type" value="Genomic_DNA"/>
</dbReference>
<dbReference type="AlphaFoldDB" id="A0A918LLJ4"/>
<feature type="transmembrane region" description="Helical" evidence="1">
    <location>
        <begin position="178"/>
        <end position="201"/>
    </location>
</feature>
<organism evidence="2 3">
    <name type="scientific">Streptomyces purpureus</name>
    <dbReference type="NCBI Taxonomy" id="1951"/>
    <lineage>
        <taxon>Bacteria</taxon>
        <taxon>Bacillati</taxon>
        <taxon>Actinomycetota</taxon>
        <taxon>Actinomycetes</taxon>
        <taxon>Kitasatosporales</taxon>
        <taxon>Streptomycetaceae</taxon>
        <taxon>Streptomyces</taxon>
    </lineage>
</organism>
<proteinExistence type="predicted"/>
<accession>A0A918LLJ4</accession>
<reference evidence="2" key="2">
    <citation type="submission" date="2020-09" db="EMBL/GenBank/DDBJ databases">
        <authorList>
            <person name="Sun Q."/>
            <person name="Ohkuma M."/>
        </authorList>
    </citation>
    <scope>NUCLEOTIDE SEQUENCE</scope>
    <source>
        <strain evidence="2">JCM 3172</strain>
    </source>
</reference>
<gene>
    <name evidence="2" type="ORF">GCM10014713_08470</name>
</gene>
<name>A0A918LLJ4_9ACTN</name>
<evidence type="ECO:0000256" key="1">
    <source>
        <dbReference type="SAM" id="Phobius"/>
    </source>
</evidence>
<dbReference type="RefSeq" id="WP_019890280.1">
    <property type="nucleotide sequence ID" value="NZ_BMQQ01000002.1"/>
</dbReference>
<comment type="caution">
    <text evidence="2">The sequence shown here is derived from an EMBL/GenBank/DDBJ whole genome shotgun (WGS) entry which is preliminary data.</text>
</comment>
<keyword evidence="1" id="KW-1133">Transmembrane helix</keyword>
<feature type="transmembrane region" description="Helical" evidence="1">
    <location>
        <begin position="44"/>
        <end position="65"/>
    </location>
</feature>
<reference evidence="2" key="1">
    <citation type="journal article" date="2014" name="Int. J. Syst. Evol. Microbiol.">
        <title>Complete genome sequence of Corynebacterium casei LMG S-19264T (=DSM 44701T), isolated from a smear-ripened cheese.</title>
        <authorList>
            <consortium name="US DOE Joint Genome Institute (JGI-PGF)"/>
            <person name="Walter F."/>
            <person name="Albersmeier A."/>
            <person name="Kalinowski J."/>
            <person name="Ruckert C."/>
        </authorList>
    </citation>
    <scope>NUCLEOTIDE SEQUENCE</scope>
    <source>
        <strain evidence="2">JCM 3172</strain>
    </source>
</reference>
<dbReference type="InterPro" id="IPR025333">
    <property type="entry name" value="DUF4239"/>
</dbReference>
<feature type="transmembrane region" description="Helical" evidence="1">
    <location>
        <begin position="207"/>
        <end position="227"/>
    </location>
</feature>
<sequence>MKHVVEMVALALLAAMIAAAAVVVWRRFRPSEEEEGDGEEAAEYMSMMIALLYALLLGLALVTVWELRDSAEGHTVAEAGSLHQMTVVAQGMPPDQQRRINELAAVYATHVAQDEWPRLAEGDGLGEDGWVLLRQLREASAAPPDATMDQQVTALELLAQLGTLDDARRGREADSRETLSPVMWAGLLIGAILSVCILFFFRIGRSVSHLVMAMGMVVLTVFLGLVIHHLASPFGEVMGIGPEPFTRYFPAAAEK</sequence>
<protein>
    <recommendedName>
        <fullName evidence="4">DUF4239 domain-containing protein</fullName>
    </recommendedName>
</protein>